<dbReference type="AlphaFoldDB" id="J0NN38"/>
<dbReference type="PANTHER" id="PTHR12526">
    <property type="entry name" value="GLYCOSYLTRANSFERASE"/>
    <property type="match status" value="1"/>
</dbReference>
<proteinExistence type="predicted"/>
<reference evidence="2 3" key="1">
    <citation type="submission" date="2012-05" db="EMBL/GenBank/DDBJ databases">
        <authorList>
            <person name="Harkins D.M."/>
            <person name="Madupu R."/>
            <person name="Durkin A.S."/>
            <person name="Torralba M."/>
            <person name="Methe B."/>
            <person name="Sutton G.G."/>
            <person name="Nelson K.E."/>
        </authorList>
    </citation>
    <scope>NUCLEOTIDE SEQUENCE [LARGE SCALE GENOMIC DNA]</scope>
    <source>
        <strain evidence="2 3">F0489</strain>
    </source>
</reference>
<dbReference type="PATRIC" id="fig|1125718.3.peg.1072"/>
<evidence type="ECO:0000313" key="3">
    <source>
        <dbReference type="Proteomes" id="UP000002941"/>
    </source>
</evidence>
<name>J0NN38_9ACTO</name>
<dbReference type="EMBL" id="AKFT01000076">
    <property type="protein sequence ID" value="EJF46152.1"/>
    <property type="molecule type" value="Genomic_DNA"/>
</dbReference>
<dbReference type="Proteomes" id="UP000002941">
    <property type="component" value="Unassembled WGS sequence"/>
</dbReference>
<comment type="caution">
    <text evidence="2">The sequence shown here is derived from an EMBL/GenBank/DDBJ whole genome shotgun (WGS) entry which is preliminary data.</text>
</comment>
<dbReference type="eggNOG" id="COG0438">
    <property type="taxonomic scope" value="Bacteria"/>
</dbReference>
<evidence type="ECO:0000313" key="2">
    <source>
        <dbReference type="EMBL" id="EJF46152.1"/>
    </source>
</evidence>
<dbReference type="Gene3D" id="3.40.50.2000">
    <property type="entry name" value="Glycogen Phosphorylase B"/>
    <property type="match status" value="2"/>
</dbReference>
<dbReference type="OrthoDB" id="570545at2"/>
<dbReference type="GO" id="GO:0016740">
    <property type="term" value="F:transferase activity"/>
    <property type="evidence" value="ECO:0007669"/>
    <property type="project" value="UniProtKB-KW"/>
</dbReference>
<feature type="region of interest" description="Disordered" evidence="1">
    <location>
        <begin position="1"/>
        <end position="35"/>
    </location>
</feature>
<dbReference type="SUPFAM" id="SSF53756">
    <property type="entry name" value="UDP-Glycosyltransferase/glycogen phosphorylase"/>
    <property type="match status" value="1"/>
</dbReference>
<keyword evidence="3" id="KW-1185">Reference proteome</keyword>
<evidence type="ECO:0000256" key="1">
    <source>
        <dbReference type="SAM" id="MobiDB-lite"/>
    </source>
</evidence>
<protein>
    <submittedName>
        <fullName evidence="2">Glycosyltransferase, group 1 family protein</fullName>
    </submittedName>
</protein>
<gene>
    <name evidence="2" type="ORF">HMPREF1318_2683</name>
</gene>
<dbReference type="Pfam" id="PF13692">
    <property type="entry name" value="Glyco_trans_1_4"/>
    <property type="match status" value="1"/>
</dbReference>
<sequence length="435" mass="45900">MGIAESAANPASAGIPASASSAGSAGSPDRAGSADRVTIGAERGDRLAGTASPANLENAAEHRRLRRVVFLMNDMHRPNGIVSATDLLAAEMRARGLAVDIWCFGACDPELRERHHVIDVVPGRRLTTKMPGFANSKAALKPIRHLITLGWWPWASARLRRLASRWEKETLVIGAGLESVRLLDQAGVRPAHLVSQVHTDVPALTAVQRALVRGAATVSAAVTALTPQGADELRSWGINAVPMTNPCPDFAGAADPEHSRTVVFLGRLSEGKQADHLIRAFGAVSRPGWRLRIYGSGPQEGRLLELAARTGGDIELCGSVDDVGPVLAGAAIHALPSRFEGLGMCILEANTAGVPSVVYDCSPGVRLAGGPAASLVPNGDVDAFAAALSALMDDDAARADAGRRAREYGRRFSAPAIVDRWLELWDQLAGRLEPR</sequence>
<dbReference type="RefSeq" id="WP_008730940.1">
    <property type="nucleotide sequence ID" value="NZ_AKFT01000076.1"/>
</dbReference>
<accession>J0NN38</accession>
<feature type="compositionally biased region" description="Low complexity" evidence="1">
    <location>
        <begin position="1"/>
        <end position="31"/>
    </location>
</feature>
<organism evidence="2 3">
    <name type="scientific">Actinomyces massiliensis F0489</name>
    <dbReference type="NCBI Taxonomy" id="1125718"/>
    <lineage>
        <taxon>Bacteria</taxon>
        <taxon>Bacillati</taxon>
        <taxon>Actinomycetota</taxon>
        <taxon>Actinomycetes</taxon>
        <taxon>Actinomycetales</taxon>
        <taxon>Actinomycetaceae</taxon>
        <taxon>Actinomyces</taxon>
    </lineage>
</organism>
<keyword evidence="2" id="KW-0808">Transferase</keyword>